<keyword evidence="1" id="KW-1133">Transmembrane helix</keyword>
<proteinExistence type="predicted"/>
<evidence type="ECO:0000256" key="1">
    <source>
        <dbReference type="SAM" id="Phobius"/>
    </source>
</evidence>
<dbReference type="AlphaFoldDB" id="A0A645AJ93"/>
<comment type="caution">
    <text evidence="2">The sequence shown here is derived from an EMBL/GenBank/DDBJ whole genome shotgun (WGS) entry which is preliminary data.</text>
</comment>
<feature type="transmembrane region" description="Helical" evidence="1">
    <location>
        <begin position="90"/>
        <end position="110"/>
    </location>
</feature>
<accession>A0A645AJ93</accession>
<name>A0A645AJ93_9ZZZZ</name>
<feature type="transmembrane region" description="Helical" evidence="1">
    <location>
        <begin position="63"/>
        <end position="84"/>
    </location>
</feature>
<gene>
    <name evidence="2" type="ORF">SDC9_99851</name>
</gene>
<keyword evidence="1" id="KW-0812">Transmembrane</keyword>
<sequence>MMIFSGAFAQTSVNSDTISIKKGFETSLIYNGKALSMRQFSTMTTGMDDVQNYISRANLNRGFATGFALTSGFLIGWSIGGVIAGQEMNWGIAGAGAGAFLVALPFIAGYNSNAKRAAEIYNSKIGAKMVVH</sequence>
<organism evidence="2">
    <name type="scientific">bioreactor metagenome</name>
    <dbReference type="NCBI Taxonomy" id="1076179"/>
    <lineage>
        <taxon>unclassified sequences</taxon>
        <taxon>metagenomes</taxon>
        <taxon>ecological metagenomes</taxon>
    </lineage>
</organism>
<evidence type="ECO:0000313" key="2">
    <source>
        <dbReference type="EMBL" id="MPM53087.1"/>
    </source>
</evidence>
<protein>
    <submittedName>
        <fullName evidence="2">Uncharacterized protein</fullName>
    </submittedName>
</protein>
<dbReference type="EMBL" id="VSSQ01014166">
    <property type="protein sequence ID" value="MPM53087.1"/>
    <property type="molecule type" value="Genomic_DNA"/>
</dbReference>
<reference evidence="2" key="1">
    <citation type="submission" date="2019-08" db="EMBL/GenBank/DDBJ databases">
        <authorList>
            <person name="Kucharzyk K."/>
            <person name="Murdoch R.W."/>
            <person name="Higgins S."/>
            <person name="Loffler F."/>
        </authorList>
    </citation>
    <scope>NUCLEOTIDE SEQUENCE</scope>
</reference>
<keyword evidence="1" id="KW-0472">Membrane</keyword>